<evidence type="ECO:0008006" key="3">
    <source>
        <dbReference type="Google" id="ProtNLM"/>
    </source>
</evidence>
<proteinExistence type="predicted"/>
<dbReference type="Proteomes" id="UP000029665">
    <property type="component" value="Unassembled WGS sequence"/>
</dbReference>
<dbReference type="STRING" id="5643.A0A060SB56"/>
<protein>
    <recommendedName>
        <fullName evidence="3">BTB domain-containing protein</fullName>
    </recommendedName>
</protein>
<dbReference type="EMBL" id="CCBP010000052">
    <property type="protein sequence ID" value="CDO69618.1"/>
    <property type="molecule type" value="Genomic_DNA"/>
</dbReference>
<sequence>MLTLSSQSQLSSHTADPTSSVYHPGFVYNDRLPDLIIVTSDRIRFHVHSALLTSTSANSFGRLLSHPPDLLSLPDPAAVIKVVLDVLYGFSCLDNPPSLAIVSAALDILRGLGVSIVRLAVRPLPLYGLIMLHAPCKPIEAYALAAHHHLEQPAVAISAHLLAYDISQISDRLVIEMGAVYFSRLVKLQQGRIAKLLDLLSRPPPTHPATHACGQDGRRDLSRAWALATAEIFWTVLPNTSTDRLQTTFSQAAQSITCADCQKMLHVHIWKVTTQWLAVKCTI</sequence>
<evidence type="ECO:0000313" key="1">
    <source>
        <dbReference type="EMBL" id="CDO69618.1"/>
    </source>
</evidence>
<dbReference type="OMA" id="HPATHAC"/>
<dbReference type="OrthoDB" id="3265815at2759"/>
<gene>
    <name evidence="1" type="ORF">BN946_scf184851.g6</name>
</gene>
<reference evidence="1" key="1">
    <citation type="submission" date="2014-01" db="EMBL/GenBank/DDBJ databases">
        <title>The genome of the white-rot fungus Pycnoporus cinnabarinus: a basidiomycete model with a versatile arsenal for lignocellulosic biomass breakdown.</title>
        <authorList>
            <person name="Levasseur A."/>
            <person name="Lomascolo A."/>
            <person name="Ruiz-Duenas F.J."/>
            <person name="Uzan E."/>
            <person name="Piumi F."/>
            <person name="Kues U."/>
            <person name="Ram A.F.J."/>
            <person name="Murat C."/>
            <person name="Haon M."/>
            <person name="Benoit I."/>
            <person name="Arfi Y."/>
            <person name="Chevret D."/>
            <person name="Drula E."/>
            <person name="Kwon M.J."/>
            <person name="Gouret P."/>
            <person name="Lesage-Meessen L."/>
            <person name="Lombard V."/>
            <person name="Mariette J."/>
            <person name="Noirot C."/>
            <person name="Park J."/>
            <person name="Patyshakuliyeva A."/>
            <person name="Wieneger R.A.B."/>
            <person name="Wosten H.A.B."/>
            <person name="Martin F."/>
            <person name="Coutinho P.M."/>
            <person name="de Vries R."/>
            <person name="Martinez A.T."/>
            <person name="Klopp C."/>
            <person name="Pontarotti P."/>
            <person name="Henrissat B."/>
            <person name="Record E."/>
        </authorList>
    </citation>
    <scope>NUCLEOTIDE SEQUENCE [LARGE SCALE GENOMIC DNA]</scope>
    <source>
        <strain evidence="1">BRFM137</strain>
    </source>
</reference>
<evidence type="ECO:0000313" key="2">
    <source>
        <dbReference type="Proteomes" id="UP000029665"/>
    </source>
</evidence>
<dbReference type="AlphaFoldDB" id="A0A060SB56"/>
<accession>A0A060SB56</accession>
<comment type="caution">
    <text evidence="1">The sequence shown here is derived from an EMBL/GenBank/DDBJ whole genome shotgun (WGS) entry which is preliminary data.</text>
</comment>
<name>A0A060SB56_PYCCI</name>
<keyword evidence="2" id="KW-1185">Reference proteome</keyword>
<dbReference type="HOGENOM" id="CLU_051530_2_0_1"/>
<organism evidence="1 2">
    <name type="scientific">Pycnoporus cinnabarinus</name>
    <name type="common">Cinnabar-red polypore</name>
    <name type="synonym">Trametes cinnabarina</name>
    <dbReference type="NCBI Taxonomy" id="5643"/>
    <lineage>
        <taxon>Eukaryota</taxon>
        <taxon>Fungi</taxon>
        <taxon>Dikarya</taxon>
        <taxon>Basidiomycota</taxon>
        <taxon>Agaricomycotina</taxon>
        <taxon>Agaricomycetes</taxon>
        <taxon>Polyporales</taxon>
        <taxon>Polyporaceae</taxon>
        <taxon>Trametes</taxon>
    </lineage>
</organism>